<gene>
    <name evidence="5" type="ORF">M0R45_011550</name>
</gene>
<dbReference type="GO" id="GO:0005634">
    <property type="term" value="C:nucleus"/>
    <property type="evidence" value="ECO:0007669"/>
    <property type="project" value="UniProtKB-SubCell"/>
</dbReference>
<evidence type="ECO:0000256" key="3">
    <source>
        <dbReference type="SAM" id="Phobius"/>
    </source>
</evidence>
<evidence type="ECO:0000313" key="5">
    <source>
        <dbReference type="EMBL" id="KAK9946069.1"/>
    </source>
</evidence>
<proteinExistence type="predicted"/>
<dbReference type="AlphaFoldDB" id="A0AAW1YAR1"/>
<keyword evidence="3" id="KW-1133">Transmembrane helix</keyword>
<protein>
    <recommendedName>
        <fullName evidence="4">C3HC-type domain-containing protein</fullName>
    </recommendedName>
</protein>
<accession>A0AAW1YAR1</accession>
<dbReference type="InterPro" id="IPR012935">
    <property type="entry name" value="NuBaID_N"/>
</dbReference>
<keyword evidence="2" id="KW-0539">Nucleus</keyword>
<dbReference type="EMBL" id="JBEDUW010000002">
    <property type="protein sequence ID" value="KAK9946069.1"/>
    <property type="molecule type" value="Genomic_DNA"/>
</dbReference>
<sequence length="259" mass="29500">MPITFIVWQCIIFAGLSIVAVSLVRLMGTHHPYGWMWIAILIVVIAFVWNSVVYTTSQFLGLGILQVWQGTKTTLWQLAQACKIFVSTVKNAIFGAPQILCNNKNHKFDERMEEPYQQLEDLDVEEEDGVIVLRFEGVNGSPLVSGIGIRRPPSDSVSRKLGEHLKCNNCDAEIEVSSAQKKQMQKKSTAKYEKKIQEHNTWCELKAQECYEAWMSLTAANEQLDKVRMELDNTAFKTLLKLIPYCGFQEMQLFSKTQS</sequence>
<dbReference type="Proteomes" id="UP001457282">
    <property type="component" value="Unassembled WGS sequence"/>
</dbReference>
<organism evidence="5 6">
    <name type="scientific">Rubus argutus</name>
    <name type="common">Southern blackberry</name>
    <dbReference type="NCBI Taxonomy" id="59490"/>
    <lineage>
        <taxon>Eukaryota</taxon>
        <taxon>Viridiplantae</taxon>
        <taxon>Streptophyta</taxon>
        <taxon>Embryophyta</taxon>
        <taxon>Tracheophyta</taxon>
        <taxon>Spermatophyta</taxon>
        <taxon>Magnoliopsida</taxon>
        <taxon>eudicotyledons</taxon>
        <taxon>Gunneridae</taxon>
        <taxon>Pentapetalae</taxon>
        <taxon>rosids</taxon>
        <taxon>fabids</taxon>
        <taxon>Rosales</taxon>
        <taxon>Rosaceae</taxon>
        <taxon>Rosoideae</taxon>
        <taxon>Rosoideae incertae sedis</taxon>
        <taxon>Rubus</taxon>
    </lineage>
</organism>
<dbReference type="Pfam" id="PF07967">
    <property type="entry name" value="zf-C3HC"/>
    <property type="match status" value="1"/>
</dbReference>
<comment type="caution">
    <text evidence="5">The sequence shown here is derived from an EMBL/GenBank/DDBJ whole genome shotgun (WGS) entry which is preliminary data.</text>
</comment>
<feature type="domain" description="C3HC-type" evidence="4">
    <location>
        <begin position="163"/>
        <end position="234"/>
    </location>
</feature>
<evidence type="ECO:0000259" key="4">
    <source>
        <dbReference type="Pfam" id="PF07967"/>
    </source>
</evidence>
<feature type="transmembrane region" description="Helical" evidence="3">
    <location>
        <begin position="33"/>
        <end position="52"/>
    </location>
</feature>
<evidence type="ECO:0000256" key="2">
    <source>
        <dbReference type="ARBA" id="ARBA00023242"/>
    </source>
</evidence>
<evidence type="ECO:0000256" key="1">
    <source>
        <dbReference type="ARBA" id="ARBA00004123"/>
    </source>
</evidence>
<comment type="subcellular location">
    <subcellularLocation>
        <location evidence="1">Nucleus</location>
    </subcellularLocation>
</comment>
<keyword evidence="3" id="KW-0472">Membrane</keyword>
<dbReference type="GO" id="GO:0008270">
    <property type="term" value="F:zinc ion binding"/>
    <property type="evidence" value="ECO:0007669"/>
    <property type="project" value="InterPro"/>
</dbReference>
<name>A0AAW1YAR1_RUBAR</name>
<feature type="transmembrane region" description="Helical" evidence="3">
    <location>
        <begin position="6"/>
        <end position="26"/>
    </location>
</feature>
<evidence type="ECO:0000313" key="6">
    <source>
        <dbReference type="Proteomes" id="UP001457282"/>
    </source>
</evidence>
<keyword evidence="3" id="KW-0812">Transmembrane</keyword>
<reference evidence="5 6" key="1">
    <citation type="journal article" date="2023" name="G3 (Bethesda)">
        <title>A chromosome-length genome assembly and annotation of blackberry (Rubus argutus, cv. 'Hillquist').</title>
        <authorList>
            <person name="Bruna T."/>
            <person name="Aryal R."/>
            <person name="Dudchenko O."/>
            <person name="Sargent D.J."/>
            <person name="Mead D."/>
            <person name="Buti M."/>
            <person name="Cavallini A."/>
            <person name="Hytonen T."/>
            <person name="Andres J."/>
            <person name="Pham M."/>
            <person name="Weisz D."/>
            <person name="Mascagni F."/>
            <person name="Usai G."/>
            <person name="Natali L."/>
            <person name="Bassil N."/>
            <person name="Fernandez G.E."/>
            <person name="Lomsadze A."/>
            <person name="Armour M."/>
            <person name="Olukolu B."/>
            <person name="Poorten T."/>
            <person name="Britton C."/>
            <person name="Davik J."/>
            <person name="Ashrafi H."/>
            <person name="Aiden E.L."/>
            <person name="Borodovsky M."/>
            <person name="Worthington M."/>
        </authorList>
    </citation>
    <scope>NUCLEOTIDE SEQUENCE [LARGE SCALE GENOMIC DNA]</scope>
    <source>
        <strain evidence="5">PI 553951</strain>
    </source>
</reference>
<keyword evidence="6" id="KW-1185">Reference proteome</keyword>